<name>A0A6M0H147_9CLOT</name>
<accession>A0A6M0H147</accession>
<dbReference type="EMBL" id="JAAGPU010000003">
    <property type="protein sequence ID" value="NEU03884.1"/>
    <property type="molecule type" value="Genomic_DNA"/>
</dbReference>
<dbReference type="AlphaFoldDB" id="A0A6M0H147"/>
<proteinExistence type="predicted"/>
<dbReference type="Pfam" id="PF12670">
    <property type="entry name" value="DUF3792"/>
    <property type="match status" value="1"/>
</dbReference>
<evidence type="ECO:0000313" key="3">
    <source>
        <dbReference type="Proteomes" id="UP000481872"/>
    </source>
</evidence>
<protein>
    <submittedName>
        <fullName evidence="2">TIGR04086 family membrane protein</fullName>
    </submittedName>
</protein>
<organism evidence="2 3">
    <name type="scientific">Clostridium senegalense</name>
    <dbReference type="NCBI Taxonomy" id="1465809"/>
    <lineage>
        <taxon>Bacteria</taxon>
        <taxon>Bacillati</taxon>
        <taxon>Bacillota</taxon>
        <taxon>Clostridia</taxon>
        <taxon>Eubacteriales</taxon>
        <taxon>Clostridiaceae</taxon>
        <taxon>Clostridium</taxon>
    </lineage>
</organism>
<gene>
    <name evidence="2" type="ORF">G3M99_03235</name>
</gene>
<keyword evidence="1" id="KW-0812">Transmembrane</keyword>
<evidence type="ECO:0000313" key="2">
    <source>
        <dbReference type="EMBL" id="NEU03884.1"/>
    </source>
</evidence>
<dbReference type="NCBIfam" id="TIGR04086">
    <property type="entry name" value="TIGR04086_membr"/>
    <property type="match status" value="1"/>
</dbReference>
<feature type="transmembrane region" description="Helical" evidence="1">
    <location>
        <begin position="70"/>
        <end position="90"/>
    </location>
</feature>
<keyword evidence="1" id="KW-0472">Membrane</keyword>
<sequence>MGKKIKYSCVGHGVLRAFILTMFALIVYSLLISVISVGPKVNSIFYIILTLISIIYGTICATIKAGSNGWLMGILVGLFYIVALFIVSILCGKEFAFGIKEITRVIMATLVGALSGMIAVNL</sequence>
<feature type="transmembrane region" description="Helical" evidence="1">
    <location>
        <begin position="102"/>
        <end position="120"/>
    </location>
</feature>
<reference evidence="2 3" key="1">
    <citation type="submission" date="2020-02" db="EMBL/GenBank/DDBJ databases">
        <title>Genome assembly of a novel Clostridium senegalense strain.</title>
        <authorList>
            <person name="Gupta T.B."/>
            <person name="Jauregui R."/>
            <person name="Maclean P."/>
            <person name="Nawarathana A."/>
            <person name="Brightwell G."/>
        </authorList>
    </citation>
    <scope>NUCLEOTIDE SEQUENCE [LARGE SCALE GENOMIC DNA]</scope>
    <source>
        <strain evidence="2 3">AGRFS4</strain>
    </source>
</reference>
<feature type="transmembrane region" description="Helical" evidence="1">
    <location>
        <begin position="43"/>
        <end position="63"/>
    </location>
</feature>
<keyword evidence="1" id="KW-1133">Transmembrane helix</keyword>
<keyword evidence="3" id="KW-1185">Reference proteome</keyword>
<feature type="transmembrane region" description="Helical" evidence="1">
    <location>
        <begin position="14"/>
        <end position="37"/>
    </location>
</feature>
<dbReference type="Proteomes" id="UP000481872">
    <property type="component" value="Unassembled WGS sequence"/>
</dbReference>
<dbReference type="RefSeq" id="WP_061993952.1">
    <property type="nucleotide sequence ID" value="NZ_JAAGPU010000003.1"/>
</dbReference>
<evidence type="ECO:0000256" key="1">
    <source>
        <dbReference type="SAM" id="Phobius"/>
    </source>
</evidence>
<comment type="caution">
    <text evidence="2">The sequence shown here is derived from an EMBL/GenBank/DDBJ whole genome shotgun (WGS) entry which is preliminary data.</text>
</comment>
<dbReference type="InterPro" id="IPR023804">
    <property type="entry name" value="DUF3792_TM"/>
</dbReference>